<protein>
    <submittedName>
        <fullName evidence="3">Uncharacterized protein</fullName>
    </submittedName>
</protein>
<dbReference type="AlphaFoldDB" id="A0A8J2SAI9"/>
<accession>A0A8J2SAI9</accession>
<evidence type="ECO:0000256" key="2">
    <source>
        <dbReference type="SAM" id="SignalP"/>
    </source>
</evidence>
<keyword evidence="2" id="KW-0732">Signal</keyword>
<comment type="caution">
    <text evidence="3">The sequence shown here is derived from an EMBL/GenBank/DDBJ whole genome shotgun (WGS) entry which is preliminary data.</text>
</comment>
<keyword evidence="4" id="KW-1185">Reference proteome</keyword>
<proteinExistence type="predicted"/>
<organism evidence="3 4">
    <name type="scientific">Pelagomonas calceolata</name>
    <dbReference type="NCBI Taxonomy" id="35677"/>
    <lineage>
        <taxon>Eukaryota</taxon>
        <taxon>Sar</taxon>
        <taxon>Stramenopiles</taxon>
        <taxon>Ochrophyta</taxon>
        <taxon>Pelagophyceae</taxon>
        <taxon>Pelagomonadales</taxon>
        <taxon>Pelagomonadaceae</taxon>
        <taxon>Pelagomonas</taxon>
    </lineage>
</organism>
<dbReference type="InterPro" id="IPR025333">
    <property type="entry name" value="DUF4239"/>
</dbReference>
<gene>
    <name evidence="3" type="ORF">PECAL_1P01150</name>
</gene>
<dbReference type="EMBL" id="CAKKNE010000001">
    <property type="protein sequence ID" value="CAH0363781.1"/>
    <property type="molecule type" value="Genomic_DNA"/>
</dbReference>
<keyword evidence="1" id="KW-0472">Membrane</keyword>
<evidence type="ECO:0000256" key="1">
    <source>
        <dbReference type="SAM" id="Phobius"/>
    </source>
</evidence>
<feature type="transmembrane region" description="Helical" evidence="1">
    <location>
        <begin position="122"/>
        <end position="142"/>
    </location>
</feature>
<reference evidence="3" key="1">
    <citation type="submission" date="2021-11" db="EMBL/GenBank/DDBJ databases">
        <authorList>
            <consortium name="Genoscope - CEA"/>
            <person name="William W."/>
        </authorList>
    </citation>
    <scope>NUCLEOTIDE SEQUENCE</scope>
</reference>
<name>A0A8J2SAI9_9STRA</name>
<evidence type="ECO:0000313" key="3">
    <source>
        <dbReference type="EMBL" id="CAH0363781.1"/>
    </source>
</evidence>
<feature type="signal peptide" evidence="2">
    <location>
        <begin position="1"/>
        <end position="25"/>
    </location>
</feature>
<dbReference type="Pfam" id="PF14023">
    <property type="entry name" value="Bestrophin-like"/>
    <property type="match status" value="1"/>
</dbReference>
<keyword evidence="1" id="KW-0812">Transmembrane</keyword>
<dbReference type="Proteomes" id="UP000789595">
    <property type="component" value="Unassembled WGS sequence"/>
</dbReference>
<feature type="chain" id="PRO_5035237444" evidence="2">
    <location>
        <begin position="26"/>
        <end position="351"/>
    </location>
</feature>
<keyword evidence="1" id="KW-1133">Transmembrane helix</keyword>
<feature type="transmembrane region" description="Helical" evidence="1">
    <location>
        <begin position="80"/>
        <end position="102"/>
    </location>
</feature>
<evidence type="ECO:0000313" key="4">
    <source>
        <dbReference type="Proteomes" id="UP000789595"/>
    </source>
</evidence>
<sequence>MRRSMYLWMMGVAAALDLPRGGVTAMRGASNVIRKLGGASNSDSARHGDFFDRSEALLRTENELEELDGGQPAAGAVVNVLAWCVILGVVCGSLYLVTADAISKYAHKLTEELNVSSEPLQAALAVLGVLYSVLLGSTLGAAMTRQETQLHAVGAELAAAELLEGGLNDLDAPETEVYFQRALAAAAAHCRRLEASIDDTQRRGRRPKSNEKQRFVDPLADCAAALADARCPPTPLGARADLERLHEYRAQRRAAGAGPRFPSGHWVVLRTLGAFCAATVAVVCALDRGAAGGAVLVGVTATALPWRCPRRSWRTWPIGILGCTPRRGRFYRRSRACLRVWSAKRQGQKLG</sequence>